<proteinExistence type="predicted"/>
<organism evidence="2 3">
    <name type="scientific">Glycine soja</name>
    <name type="common">Wild soybean</name>
    <dbReference type="NCBI Taxonomy" id="3848"/>
    <lineage>
        <taxon>Eukaryota</taxon>
        <taxon>Viridiplantae</taxon>
        <taxon>Streptophyta</taxon>
        <taxon>Embryophyta</taxon>
        <taxon>Tracheophyta</taxon>
        <taxon>Spermatophyta</taxon>
        <taxon>Magnoliopsida</taxon>
        <taxon>eudicotyledons</taxon>
        <taxon>Gunneridae</taxon>
        <taxon>Pentapetalae</taxon>
        <taxon>rosids</taxon>
        <taxon>fabids</taxon>
        <taxon>Fabales</taxon>
        <taxon>Fabaceae</taxon>
        <taxon>Papilionoideae</taxon>
        <taxon>50 kb inversion clade</taxon>
        <taxon>NPAAA clade</taxon>
        <taxon>indigoferoid/millettioid clade</taxon>
        <taxon>Phaseoleae</taxon>
        <taxon>Glycine</taxon>
        <taxon>Glycine subgen. Soja</taxon>
    </lineage>
</organism>
<evidence type="ECO:0008006" key="4">
    <source>
        <dbReference type="Google" id="ProtNLM"/>
    </source>
</evidence>
<dbReference type="Proteomes" id="UP000289340">
    <property type="component" value="Chromosome 4"/>
</dbReference>
<feature type="region of interest" description="Disordered" evidence="1">
    <location>
        <begin position="116"/>
        <end position="148"/>
    </location>
</feature>
<keyword evidence="3" id="KW-1185">Reference proteome</keyword>
<feature type="region of interest" description="Disordered" evidence="1">
    <location>
        <begin position="255"/>
        <end position="293"/>
    </location>
</feature>
<reference evidence="2 3" key="1">
    <citation type="submission" date="2018-09" db="EMBL/GenBank/DDBJ databases">
        <title>A high-quality reference genome of wild soybean provides a powerful tool to mine soybean genomes.</title>
        <authorList>
            <person name="Xie M."/>
            <person name="Chung C.Y.L."/>
            <person name="Li M.-W."/>
            <person name="Wong F.-L."/>
            <person name="Chan T.-F."/>
            <person name="Lam H.-M."/>
        </authorList>
    </citation>
    <scope>NUCLEOTIDE SEQUENCE [LARGE SCALE GENOMIC DNA]</scope>
    <source>
        <strain evidence="3">cv. W05</strain>
        <tissue evidence="2">Hypocotyl of etiolated seedlings</tissue>
    </source>
</reference>
<feature type="compositionally biased region" description="Polar residues" evidence="1">
    <location>
        <begin position="138"/>
        <end position="147"/>
    </location>
</feature>
<accession>A0A445KZZ5</accession>
<sequence>MEQCSTMGASDEDVEVVYLRAFSFSLAGKEKTWLQSHPNKSLNTLEEVEEKFIARFFPPSRFFSIKSAIANFSQGGLKPQTKMILDASTGGTMMSKSPEEAIVIIDSIVASDYQSHHDRALTQRKGPSNKSYGGFSNRGPQQQQTQPDRMLKMEDTLTQFMQVSIINQKNIDAFIKNLEVQVGQLTKQLSEHGSGSFSATTQVNPKEHCNLITTRWGTVIGLKDNDEKKNKEGVEKENEKNDEVVASEIVEEKVVSEEQKQKSKKQATNKGKAIVNHPSIKHLPYPHAPSKKDKERAIIALPGDRPIFQEEDEDMTDLVDYFIGGD</sequence>
<dbReference type="AlphaFoldDB" id="A0A445KZZ5"/>
<name>A0A445KZZ5_GLYSO</name>
<comment type="caution">
    <text evidence="2">The sequence shown here is derived from an EMBL/GenBank/DDBJ whole genome shotgun (WGS) entry which is preliminary data.</text>
</comment>
<evidence type="ECO:0000313" key="3">
    <source>
        <dbReference type="Proteomes" id="UP000289340"/>
    </source>
</evidence>
<gene>
    <name evidence="2" type="ORF">D0Y65_009645</name>
</gene>
<evidence type="ECO:0000256" key="1">
    <source>
        <dbReference type="SAM" id="MobiDB-lite"/>
    </source>
</evidence>
<protein>
    <recommendedName>
        <fullName evidence="4">Retrotransposon gag domain-containing protein</fullName>
    </recommendedName>
</protein>
<dbReference type="EMBL" id="QZWG01000004">
    <property type="protein sequence ID" value="RZC16456.1"/>
    <property type="molecule type" value="Genomic_DNA"/>
</dbReference>
<evidence type="ECO:0000313" key="2">
    <source>
        <dbReference type="EMBL" id="RZC16456.1"/>
    </source>
</evidence>